<comment type="caution">
    <text evidence="2">The sequence shown here is derived from an EMBL/GenBank/DDBJ whole genome shotgun (WGS) entry which is preliminary data.</text>
</comment>
<evidence type="ECO:0000313" key="2">
    <source>
        <dbReference type="EMBL" id="TDN85714.1"/>
    </source>
</evidence>
<sequence>MPNRLFAALATLWIFYAVPVLLLAAMTAQDEEQFRFPPIRGAVDAIFYGLLVLPPLLCGFIWFRQAGSRQTVAGVASLAMGWGLVLILAIPVVGLMLLAAGGLFLS</sequence>
<dbReference type="EMBL" id="SNWD01000002">
    <property type="protein sequence ID" value="TDN85714.1"/>
    <property type="molecule type" value="Genomic_DNA"/>
</dbReference>
<name>A0A4R6FXC7_9SPHN</name>
<dbReference type="Proteomes" id="UP000295493">
    <property type="component" value="Unassembled WGS sequence"/>
</dbReference>
<dbReference type="AlphaFoldDB" id="A0A4R6FXC7"/>
<proteinExistence type="predicted"/>
<accession>A0A4R6FXC7</accession>
<organism evidence="2 3">
    <name type="scientific">Stakelama pacifica</name>
    <dbReference type="NCBI Taxonomy" id="517720"/>
    <lineage>
        <taxon>Bacteria</taxon>
        <taxon>Pseudomonadati</taxon>
        <taxon>Pseudomonadota</taxon>
        <taxon>Alphaproteobacteria</taxon>
        <taxon>Sphingomonadales</taxon>
        <taxon>Sphingomonadaceae</taxon>
        <taxon>Stakelama</taxon>
    </lineage>
</organism>
<gene>
    <name evidence="2" type="ORF">EV664_102424</name>
</gene>
<keyword evidence="1" id="KW-0472">Membrane</keyword>
<evidence type="ECO:0000313" key="3">
    <source>
        <dbReference type="Proteomes" id="UP000295493"/>
    </source>
</evidence>
<evidence type="ECO:0000256" key="1">
    <source>
        <dbReference type="SAM" id="Phobius"/>
    </source>
</evidence>
<protein>
    <submittedName>
        <fullName evidence="2">Uncharacterized protein</fullName>
    </submittedName>
</protein>
<keyword evidence="1" id="KW-1133">Transmembrane helix</keyword>
<keyword evidence="3" id="KW-1185">Reference proteome</keyword>
<feature type="transmembrane region" description="Helical" evidence="1">
    <location>
        <begin position="45"/>
        <end position="63"/>
    </location>
</feature>
<dbReference type="RefSeq" id="WP_133494605.1">
    <property type="nucleotide sequence ID" value="NZ_BMLU01000002.1"/>
</dbReference>
<reference evidence="2 3" key="1">
    <citation type="submission" date="2019-03" db="EMBL/GenBank/DDBJ databases">
        <title>Genomic Encyclopedia of Type Strains, Phase IV (KMG-IV): sequencing the most valuable type-strain genomes for metagenomic binning, comparative biology and taxonomic classification.</title>
        <authorList>
            <person name="Goeker M."/>
        </authorList>
    </citation>
    <scope>NUCLEOTIDE SEQUENCE [LARGE SCALE GENOMIC DNA]</scope>
    <source>
        <strain evidence="2 3">DSM 25059</strain>
    </source>
</reference>
<feature type="transmembrane region" description="Helical" evidence="1">
    <location>
        <begin position="75"/>
        <end position="105"/>
    </location>
</feature>
<keyword evidence="1" id="KW-0812">Transmembrane</keyword>